<feature type="transmembrane region" description="Helical" evidence="1">
    <location>
        <begin position="297"/>
        <end position="319"/>
    </location>
</feature>
<accession>A0ABS4YG38</accession>
<dbReference type="RefSeq" id="WP_209887358.1">
    <property type="nucleotide sequence ID" value="NZ_BAAAJV010000011.1"/>
</dbReference>
<keyword evidence="3" id="KW-1185">Reference proteome</keyword>
<dbReference type="Proteomes" id="UP000698222">
    <property type="component" value="Unassembled WGS sequence"/>
</dbReference>
<feature type="transmembrane region" description="Helical" evidence="1">
    <location>
        <begin position="89"/>
        <end position="105"/>
    </location>
</feature>
<evidence type="ECO:0000256" key="1">
    <source>
        <dbReference type="SAM" id="Phobius"/>
    </source>
</evidence>
<feature type="transmembrane region" description="Helical" evidence="1">
    <location>
        <begin position="339"/>
        <end position="361"/>
    </location>
</feature>
<keyword evidence="1" id="KW-0472">Membrane</keyword>
<evidence type="ECO:0000313" key="2">
    <source>
        <dbReference type="EMBL" id="MBP2407744.1"/>
    </source>
</evidence>
<feature type="transmembrane region" description="Helical" evidence="1">
    <location>
        <begin position="425"/>
        <end position="445"/>
    </location>
</feature>
<dbReference type="EMBL" id="JAGIOC010000001">
    <property type="protein sequence ID" value="MBP2407744.1"/>
    <property type="molecule type" value="Genomic_DNA"/>
</dbReference>
<gene>
    <name evidence="2" type="ORF">JOF44_000647</name>
</gene>
<feature type="transmembrane region" description="Helical" evidence="1">
    <location>
        <begin position="126"/>
        <end position="154"/>
    </location>
</feature>
<feature type="transmembrane region" description="Helical" evidence="1">
    <location>
        <begin position="191"/>
        <end position="211"/>
    </location>
</feature>
<comment type="caution">
    <text evidence="2">The sequence shown here is derived from an EMBL/GenBank/DDBJ whole genome shotgun (WGS) entry which is preliminary data.</text>
</comment>
<organism evidence="2 3">
    <name type="scientific">Brachybacterium fresconis</name>
    <dbReference type="NCBI Taxonomy" id="173363"/>
    <lineage>
        <taxon>Bacteria</taxon>
        <taxon>Bacillati</taxon>
        <taxon>Actinomycetota</taxon>
        <taxon>Actinomycetes</taxon>
        <taxon>Micrococcales</taxon>
        <taxon>Dermabacteraceae</taxon>
        <taxon>Brachybacterium</taxon>
    </lineage>
</organism>
<keyword evidence="1" id="KW-1133">Transmembrane helix</keyword>
<protein>
    <submittedName>
        <fullName evidence="2">ABC-2 type transport system permease protein</fullName>
    </submittedName>
</protein>
<keyword evidence="1" id="KW-0812">Transmembrane</keyword>
<sequence>MRDALVGTGLLLRLGLRRDRLRLPLWTVGIAVFVPFFFNALETTAGDDPQQAVDDLAEARTMLDIFAGPVYGLETATLQKYFLMYNQEFLLAAALMSILLVVRHTRGEEQSGRAELVRTAVIGRHAPLTAALLLAAITNTVLAGLLSLGALGIGFGGGDAALYGSSIAATGLVFAGITATTVQLAASGRTAGGMAGVLLAVASIGRGAAAAQGDDHPALWLSPMSWANLTKPITDPTWGPVLLSVTTAAAFASLGYALSVRRDVGRGLLAPRRGRVEASRWLSSPFALALRTQRRTILWWAVAMGMLGLVWGSLVGAIGSVDGGEAMFGDDLEQGYISLLGVTQALLVGVFALTSMARVTAEETSGRLEAALGTATSRISWLGSWVLVTALGTAALLLLSGWGLGVAATAATGDPSLLGGAVGGVVGRFPELLALIGISTMLYALRPAWQGLAWVVFGYGVIIRFFGSSLPEAVQKLSIFQHIPRMPVEGFSLGPVVALSVAGIALVGTALVVFRRRDA</sequence>
<evidence type="ECO:0000313" key="3">
    <source>
        <dbReference type="Proteomes" id="UP000698222"/>
    </source>
</evidence>
<feature type="transmembrane region" description="Helical" evidence="1">
    <location>
        <begin position="238"/>
        <end position="258"/>
    </location>
</feature>
<feature type="transmembrane region" description="Helical" evidence="1">
    <location>
        <begin position="382"/>
        <end position="405"/>
    </location>
</feature>
<reference evidence="2 3" key="1">
    <citation type="submission" date="2021-03" db="EMBL/GenBank/DDBJ databases">
        <title>Sequencing the genomes of 1000 actinobacteria strains.</title>
        <authorList>
            <person name="Klenk H.-P."/>
        </authorList>
    </citation>
    <scope>NUCLEOTIDE SEQUENCE [LARGE SCALE GENOMIC DNA]</scope>
    <source>
        <strain evidence="2 3">DSM 14564</strain>
    </source>
</reference>
<feature type="transmembrane region" description="Helical" evidence="1">
    <location>
        <begin position="452"/>
        <end position="470"/>
    </location>
</feature>
<proteinExistence type="predicted"/>
<feature type="transmembrane region" description="Helical" evidence="1">
    <location>
        <begin position="490"/>
        <end position="514"/>
    </location>
</feature>
<feature type="transmembrane region" description="Helical" evidence="1">
    <location>
        <begin position="21"/>
        <end position="41"/>
    </location>
</feature>
<feature type="transmembrane region" description="Helical" evidence="1">
    <location>
        <begin position="160"/>
        <end position="179"/>
    </location>
</feature>
<name>A0ABS4YG38_9MICO</name>